<evidence type="ECO:0000313" key="2">
    <source>
        <dbReference type="Proteomes" id="UP000032515"/>
    </source>
</evidence>
<dbReference type="OrthoDB" id="9776275at2"/>
<dbReference type="PATRIC" id="fig|1076.23.peg.667"/>
<evidence type="ECO:0008006" key="3">
    <source>
        <dbReference type="Google" id="ProtNLM"/>
    </source>
</evidence>
<gene>
    <name evidence="1" type="ORF">OO17_07290</name>
</gene>
<sequence>MAATVLASSSALAQRAVFNWENDTIGDTDRDYSDGFRLSFVFDNFSKDLMAGKAFNLVRPGLITFGAPDGPIKQQFEWIALAQSIYTPDHISQTTPRIPGVDRPFGGWLYTGFNIAQETAGRQLDSFEFQVGAVGGSASLANAVQSSFHQLLGQSKPYINGYELHNEPGFLVAWDRRWKFGREFGGGYGVDLIPSIGFTGGNVFTYGEAGAIARFGRSLSTTWGPTVMRPGISGANFISRNPDAPFWGFDVFAGAQARGVAHNVFLDGNTFEDSLSVDRKVFVYDLIAGAELFNQDGFGATATVIRRSREYTTQEKSSSLYGSLALSVRF</sequence>
<proteinExistence type="predicted"/>
<comment type="caution">
    <text evidence="1">The sequence shown here is derived from an EMBL/GenBank/DDBJ whole genome shotgun (WGS) entry which is preliminary data.</text>
</comment>
<dbReference type="Pfam" id="PF09982">
    <property type="entry name" value="LpxR"/>
    <property type="match status" value="1"/>
</dbReference>
<dbReference type="InterPro" id="IPR037107">
    <property type="entry name" value="Put_OMP_sf"/>
</dbReference>
<organism evidence="1 2">
    <name type="scientific">Rhodopseudomonas palustris</name>
    <dbReference type="NCBI Taxonomy" id="1076"/>
    <lineage>
        <taxon>Bacteria</taxon>
        <taxon>Pseudomonadati</taxon>
        <taxon>Pseudomonadota</taxon>
        <taxon>Alphaproteobacteria</taxon>
        <taxon>Hyphomicrobiales</taxon>
        <taxon>Nitrobacteraceae</taxon>
        <taxon>Rhodopseudomonas</taxon>
    </lineage>
</organism>
<dbReference type="Proteomes" id="UP000032515">
    <property type="component" value="Unassembled WGS sequence"/>
</dbReference>
<evidence type="ECO:0000313" key="1">
    <source>
        <dbReference type="EMBL" id="KIZ45860.1"/>
    </source>
</evidence>
<dbReference type="RefSeq" id="WP_044407897.1">
    <property type="nucleotide sequence ID" value="NZ_JXXE01000141.1"/>
</dbReference>
<dbReference type="AlphaFoldDB" id="A0A0D7EZA0"/>
<reference evidence="1 2" key="1">
    <citation type="submission" date="2014-11" db="EMBL/GenBank/DDBJ databases">
        <title>Genomics and ecophysiology of heterotrophic nitrogen fixing bacteria isolated from estuarine surface water.</title>
        <authorList>
            <person name="Bentzon-Tilia M."/>
            <person name="Severin I."/>
            <person name="Hansen L.H."/>
            <person name="Riemann L."/>
        </authorList>
    </citation>
    <scope>NUCLEOTIDE SEQUENCE [LARGE SCALE GENOMIC DNA]</scope>
    <source>
        <strain evidence="1 2">BAL398</strain>
    </source>
</reference>
<accession>A0A0D7EZA0</accession>
<dbReference type="EMBL" id="JXXE01000141">
    <property type="protein sequence ID" value="KIZ45860.1"/>
    <property type="molecule type" value="Genomic_DNA"/>
</dbReference>
<name>A0A0D7EZA0_RHOPL</name>
<protein>
    <recommendedName>
        <fullName evidence="3">Lipid A deacylase LpxR family protein</fullName>
    </recommendedName>
</protein>
<dbReference type="Gene3D" id="2.40.128.140">
    <property type="entry name" value="Outer membrane protein"/>
    <property type="match status" value="1"/>
</dbReference>
<dbReference type="InterPro" id="IPR018707">
    <property type="entry name" value="LpxR"/>
</dbReference>